<reference evidence="4" key="1">
    <citation type="submission" date="2023-06" db="EMBL/GenBank/DDBJ databases">
        <title>Genomic of Agaribacillus aureum.</title>
        <authorList>
            <person name="Wang G."/>
        </authorList>
    </citation>
    <scope>NUCLEOTIDE SEQUENCE</scope>
    <source>
        <strain evidence="4">BMA12</strain>
    </source>
</reference>
<comment type="similarity">
    <text evidence="2">Belongs to the CDP-alcohol phosphatidyltransferase class-I family.</text>
</comment>
<feature type="transmembrane region" description="Helical" evidence="3">
    <location>
        <begin position="87"/>
        <end position="106"/>
    </location>
</feature>
<dbReference type="PROSITE" id="PS00379">
    <property type="entry name" value="CDP_ALCOHOL_P_TRANSF"/>
    <property type="match status" value="1"/>
</dbReference>
<dbReference type="Gene3D" id="1.20.120.1760">
    <property type="match status" value="1"/>
</dbReference>
<keyword evidence="3" id="KW-1133">Transmembrane helix</keyword>
<organism evidence="4 5">
    <name type="scientific">Agaribacillus aureus</name>
    <dbReference type="NCBI Taxonomy" id="3051825"/>
    <lineage>
        <taxon>Bacteria</taxon>
        <taxon>Pseudomonadati</taxon>
        <taxon>Bacteroidota</taxon>
        <taxon>Cytophagia</taxon>
        <taxon>Cytophagales</taxon>
        <taxon>Splendidivirgaceae</taxon>
        <taxon>Agaribacillus</taxon>
    </lineage>
</organism>
<dbReference type="EMBL" id="JAUJEB010000001">
    <property type="protein sequence ID" value="MDN5212028.1"/>
    <property type="molecule type" value="Genomic_DNA"/>
</dbReference>
<evidence type="ECO:0000313" key="4">
    <source>
        <dbReference type="EMBL" id="MDN5212028.1"/>
    </source>
</evidence>
<dbReference type="Proteomes" id="UP001172083">
    <property type="component" value="Unassembled WGS sequence"/>
</dbReference>
<keyword evidence="5" id="KW-1185">Reference proteome</keyword>
<keyword evidence="3" id="KW-0812">Transmembrane</keyword>
<gene>
    <name evidence="4" type="ORF">QQ020_08195</name>
</gene>
<evidence type="ECO:0000256" key="2">
    <source>
        <dbReference type="RuleBase" id="RU003750"/>
    </source>
</evidence>
<accession>A0ABT8L717</accession>
<feature type="transmembrane region" description="Helical" evidence="3">
    <location>
        <begin position="57"/>
        <end position="81"/>
    </location>
</feature>
<proteinExistence type="inferred from homology"/>
<sequence>MKKIELTEDLIHALLILAGFIGFVVLGFVQIMVALSVVSFGLLLFFNRKVFKELKPFGGYANWVTIFRLALLCALGFSFHLLNHLNLAIWAIIVLSLDGVDGLIARKMSMTSEFGGKLDGETDAFFVLLMGSIVYQFKLADYWILWPGLLRYFFVISCYVFWKKTWPEPVSYFRKTIAVIIMSALISPFLLAEKFYLPIIIIATILVTYSFAKSFTFQWKQSRIYRS</sequence>
<keyword evidence="3" id="KW-0472">Membrane</keyword>
<name>A0ABT8L717_9BACT</name>
<dbReference type="InterPro" id="IPR043130">
    <property type="entry name" value="CDP-OH_PTrfase_TM_dom"/>
</dbReference>
<dbReference type="RefSeq" id="WP_346757353.1">
    <property type="nucleotide sequence ID" value="NZ_JAUJEB010000001.1"/>
</dbReference>
<feature type="transmembrane region" description="Helical" evidence="3">
    <location>
        <begin position="172"/>
        <end position="190"/>
    </location>
</feature>
<feature type="transmembrane region" description="Helical" evidence="3">
    <location>
        <begin position="196"/>
        <end position="217"/>
    </location>
</feature>
<dbReference type="Pfam" id="PF01066">
    <property type="entry name" value="CDP-OH_P_transf"/>
    <property type="match status" value="1"/>
</dbReference>
<feature type="transmembrane region" description="Helical" evidence="3">
    <location>
        <begin position="12"/>
        <end position="45"/>
    </location>
</feature>
<protein>
    <submittedName>
        <fullName evidence="4">CDP-alcohol phosphatidyltransferase family protein</fullName>
    </submittedName>
</protein>
<keyword evidence="1 2" id="KW-0808">Transferase</keyword>
<comment type="caution">
    <text evidence="4">The sequence shown here is derived from an EMBL/GenBank/DDBJ whole genome shotgun (WGS) entry which is preliminary data.</text>
</comment>
<feature type="transmembrane region" description="Helical" evidence="3">
    <location>
        <begin position="143"/>
        <end position="162"/>
    </location>
</feature>
<evidence type="ECO:0000256" key="1">
    <source>
        <dbReference type="ARBA" id="ARBA00022679"/>
    </source>
</evidence>
<evidence type="ECO:0000313" key="5">
    <source>
        <dbReference type="Proteomes" id="UP001172083"/>
    </source>
</evidence>
<dbReference type="InterPro" id="IPR048254">
    <property type="entry name" value="CDP_ALCOHOL_P_TRANSF_CS"/>
</dbReference>
<evidence type="ECO:0000256" key="3">
    <source>
        <dbReference type="SAM" id="Phobius"/>
    </source>
</evidence>
<dbReference type="InterPro" id="IPR000462">
    <property type="entry name" value="CDP-OH_P_trans"/>
</dbReference>